<reference evidence="3 4" key="1">
    <citation type="submission" date="2016-05" db="EMBL/GenBank/DDBJ databases">
        <title>Genomic and physiological characterization of Planctopirus sp. isolated from fresh water lake.</title>
        <authorList>
            <person name="Subhash Y."/>
            <person name="Ramana C."/>
        </authorList>
    </citation>
    <scope>NUCLEOTIDE SEQUENCE [LARGE SCALE GENOMIC DNA]</scope>
    <source>
        <strain evidence="3 4">JC280</strain>
    </source>
</reference>
<dbReference type="AlphaFoldDB" id="A0A1C3EDD6"/>
<dbReference type="OrthoDB" id="264874at2"/>
<feature type="compositionally biased region" description="Gly residues" evidence="1">
    <location>
        <begin position="144"/>
        <end position="154"/>
    </location>
</feature>
<keyword evidence="4" id="KW-1185">Reference proteome</keyword>
<gene>
    <name evidence="3" type="ORF">A6X21_22585</name>
</gene>
<dbReference type="Proteomes" id="UP000094828">
    <property type="component" value="Unassembled WGS sequence"/>
</dbReference>
<keyword evidence="2" id="KW-0472">Membrane</keyword>
<evidence type="ECO:0000256" key="2">
    <source>
        <dbReference type="SAM" id="Phobius"/>
    </source>
</evidence>
<protein>
    <submittedName>
        <fullName evidence="3">Uncharacterized protein</fullName>
    </submittedName>
</protein>
<keyword evidence="2" id="KW-1133">Transmembrane helix</keyword>
<proteinExistence type="predicted"/>
<organism evidence="3 4">
    <name type="scientific">Planctopirus hydrillae</name>
    <dbReference type="NCBI Taxonomy" id="1841610"/>
    <lineage>
        <taxon>Bacteria</taxon>
        <taxon>Pseudomonadati</taxon>
        <taxon>Planctomycetota</taxon>
        <taxon>Planctomycetia</taxon>
        <taxon>Planctomycetales</taxon>
        <taxon>Planctomycetaceae</taxon>
        <taxon>Planctopirus</taxon>
    </lineage>
</organism>
<evidence type="ECO:0000313" key="3">
    <source>
        <dbReference type="EMBL" id="ODA31262.1"/>
    </source>
</evidence>
<dbReference type="EMBL" id="LYDR01000090">
    <property type="protein sequence ID" value="ODA31262.1"/>
    <property type="molecule type" value="Genomic_DNA"/>
</dbReference>
<evidence type="ECO:0000256" key="1">
    <source>
        <dbReference type="SAM" id="MobiDB-lite"/>
    </source>
</evidence>
<evidence type="ECO:0000313" key="4">
    <source>
        <dbReference type="Proteomes" id="UP000094828"/>
    </source>
</evidence>
<feature type="transmembrane region" description="Helical" evidence="2">
    <location>
        <begin position="26"/>
        <end position="49"/>
    </location>
</feature>
<keyword evidence="2" id="KW-0812">Transmembrane</keyword>
<name>A0A1C3EDD6_9PLAN</name>
<accession>A0A1C3EDD6</accession>
<comment type="caution">
    <text evidence="3">The sequence shown here is derived from an EMBL/GenBank/DDBJ whole genome shotgun (WGS) entry which is preliminary data.</text>
</comment>
<feature type="region of interest" description="Disordered" evidence="1">
    <location>
        <begin position="134"/>
        <end position="154"/>
    </location>
</feature>
<sequence>MTDQKHHSSALAQTGNVHLGVTPYNFLTSLLVVLICGLAFSLTGLVIYFGSIRPVKIIEVVPVEMLELPGGSEDGTPDESLRVENEFPETNDASPAEIPSEIAEVAETIEKMLDVSDQSTELVEQQFDLGIQNSGKVGSARGTGARGLGKGPGKGGLSREQRWYVNFSDRLTADEYARQLESFGIELGAIEPDGTVSYLSRPATNPNVRKGPSAAETRLFMSWRGGNRKQLDQELLSRNGIPVRDDTLIVHFYPAQLEQSMLRLEQDFQHRPIESIRRTYFEVTQKDVKYQFIVIRQILNSAGK</sequence>
<dbReference type="RefSeq" id="WP_068847872.1">
    <property type="nucleotide sequence ID" value="NZ_LYDR01000090.1"/>
</dbReference>